<dbReference type="PIRSF" id="PIRSF000459">
    <property type="entry name" value="TGM_EBP42"/>
    <property type="match status" value="1"/>
</dbReference>
<dbReference type="SUPFAM" id="SSF54001">
    <property type="entry name" value="Cysteine proteinases"/>
    <property type="match status" value="1"/>
</dbReference>
<feature type="active site" evidence="2">
    <location>
        <position position="212"/>
    </location>
</feature>
<feature type="active site" evidence="2">
    <location>
        <position position="271"/>
    </location>
</feature>
<evidence type="ECO:0000256" key="1">
    <source>
        <dbReference type="ARBA" id="ARBA00005968"/>
    </source>
</evidence>
<dbReference type="PANTHER" id="PTHR11590:SF69">
    <property type="entry name" value="RE08173P"/>
    <property type="match status" value="1"/>
</dbReference>
<comment type="caution">
    <text evidence="5">The sequence shown here is derived from an EMBL/GenBank/DDBJ whole genome shotgun (WGS) entry which is preliminary data.</text>
</comment>
<keyword evidence="3" id="KW-0106">Calcium</keyword>
<dbReference type="InterPro" id="IPR013783">
    <property type="entry name" value="Ig-like_fold"/>
</dbReference>
<dbReference type="Gene3D" id="2.60.40.10">
    <property type="entry name" value="Immunoglobulins"/>
    <property type="match status" value="3"/>
</dbReference>
<evidence type="ECO:0000259" key="4">
    <source>
        <dbReference type="SMART" id="SM00460"/>
    </source>
</evidence>
<dbReference type="EMBL" id="NCKU01000587">
    <property type="protein sequence ID" value="RWS14934.1"/>
    <property type="molecule type" value="Genomic_DNA"/>
</dbReference>
<keyword evidence="3" id="KW-0479">Metal-binding</keyword>
<evidence type="ECO:0000313" key="7">
    <source>
        <dbReference type="Proteomes" id="UP000285301"/>
    </source>
</evidence>
<gene>
    <name evidence="5" type="ORF">B4U79_14229</name>
    <name evidence="6" type="ORF">B4U79_15145</name>
</gene>
<dbReference type="FunFam" id="2.60.40.10:FF:000171">
    <property type="entry name" value="protein-glutamine gamma-glutamyltransferase 6"/>
    <property type="match status" value="1"/>
</dbReference>
<evidence type="ECO:0000256" key="2">
    <source>
        <dbReference type="PIRSR" id="PIRSR000459-1"/>
    </source>
</evidence>
<comment type="cofactor">
    <cofactor evidence="3">
        <name>Ca(2+)</name>
        <dbReference type="ChEBI" id="CHEBI:29108"/>
    </cofactor>
    <text evidence="3">Binds 1 Ca(2+) ion per subunit.</text>
</comment>
<dbReference type="PANTHER" id="PTHR11590">
    <property type="entry name" value="PROTEIN-GLUTAMINE GAMMA-GLUTAMYLTRANSFERASE"/>
    <property type="match status" value="1"/>
</dbReference>
<dbReference type="InterPro" id="IPR013808">
    <property type="entry name" value="Transglutaminase_AS"/>
</dbReference>
<evidence type="ECO:0000313" key="5">
    <source>
        <dbReference type="EMBL" id="RWS14934.1"/>
    </source>
</evidence>
<feature type="active site" evidence="2">
    <location>
        <position position="296"/>
    </location>
</feature>
<evidence type="ECO:0000313" key="6">
    <source>
        <dbReference type="EMBL" id="RWS16556.1"/>
    </source>
</evidence>
<feature type="binding site" evidence="3">
    <location>
        <position position="390"/>
    </location>
    <ligand>
        <name>Ca(2+)</name>
        <dbReference type="ChEBI" id="CHEBI:29108"/>
    </ligand>
</feature>
<accession>A0A3S3P965</accession>
<dbReference type="AlphaFoldDB" id="A0A3S3P965"/>
<dbReference type="InterPro" id="IPR023608">
    <property type="entry name" value="Transglutaminase_animal"/>
</dbReference>
<proteinExistence type="inferred from homology"/>
<dbReference type="FunFam" id="3.90.260.10:FF:000002">
    <property type="entry name" value="Erythrocyte membrane protein band 4.2"/>
    <property type="match status" value="1"/>
</dbReference>
<name>A0A3S3P965_9ACAR</name>
<dbReference type="SUPFAM" id="SSF49309">
    <property type="entry name" value="Transglutaminase, two C-terminal domains"/>
    <property type="match status" value="2"/>
</dbReference>
<feature type="binding site" evidence="3">
    <location>
        <position position="336"/>
    </location>
    <ligand>
        <name>Ca(2+)</name>
        <dbReference type="ChEBI" id="CHEBI:29108"/>
    </ligand>
</feature>
<dbReference type="InterPro" id="IPR014756">
    <property type="entry name" value="Ig_E-set"/>
</dbReference>
<dbReference type="SMART" id="SM00460">
    <property type="entry name" value="TGc"/>
    <property type="match status" value="1"/>
</dbReference>
<dbReference type="FunFam" id="2.60.40.10:FF:000090">
    <property type="entry name" value="Protein-glutamine gamma-glutamyltransferase 2"/>
    <property type="match status" value="1"/>
</dbReference>
<reference evidence="5" key="2">
    <citation type="submission" date="2018-11" db="EMBL/GenBank/DDBJ databases">
        <title>Trombidioid mite genomics.</title>
        <authorList>
            <person name="Dong X."/>
        </authorList>
    </citation>
    <scope>NUCLEOTIDE SEQUENCE</scope>
    <source>
        <strain evidence="5">UoL-WK</strain>
    </source>
</reference>
<feature type="domain" description="Transglutaminase-like" evidence="4">
    <location>
        <begin position="204"/>
        <end position="299"/>
    </location>
</feature>
<dbReference type="GO" id="GO:0003810">
    <property type="term" value="F:protein-glutamine gamma-glutamyltransferase activity"/>
    <property type="evidence" value="ECO:0007669"/>
    <property type="project" value="InterPro"/>
</dbReference>
<dbReference type="InterPro" id="IPR008958">
    <property type="entry name" value="Transglutaminase_C"/>
</dbReference>
<organism evidence="5 7">
    <name type="scientific">Dinothrombium tinctorium</name>
    <dbReference type="NCBI Taxonomy" id="1965070"/>
    <lineage>
        <taxon>Eukaryota</taxon>
        <taxon>Metazoa</taxon>
        <taxon>Ecdysozoa</taxon>
        <taxon>Arthropoda</taxon>
        <taxon>Chelicerata</taxon>
        <taxon>Arachnida</taxon>
        <taxon>Acari</taxon>
        <taxon>Acariformes</taxon>
        <taxon>Trombidiformes</taxon>
        <taxon>Prostigmata</taxon>
        <taxon>Anystina</taxon>
        <taxon>Parasitengona</taxon>
        <taxon>Trombidioidea</taxon>
        <taxon>Trombidiidae</taxon>
        <taxon>Dinothrombium</taxon>
    </lineage>
</organism>
<dbReference type="InterPro" id="IPR002931">
    <property type="entry name" value="Transglutaminase-like"/>
</dbReference>
<feature type="binding site" evidence="3">
    <location>
        <position position="338"/>
    </location>
    <ligand>
        <name>Ca(2+)</name>
        <dbReference type="ChEBI" id="CHEBI:29108"/>
    </ligand>
</feature>
<dbReference type="SUPFAM" id="SSF81296">
    <property type="entry name" value="E set domains"/>
    <property type="match status" value="1"/>
</dbReference>
<dbReference type="Pfam" id="PF00927">
    <property type="entry name" value="Transglut_C"/>
    <property type="match status" value="2"/>
</dbReference>
<dbReference type="OrthoDB" id="437511at2759"/>
<dbReference type="Pfam" id="PF01841">
    <property type="entry name" value="Transglut_core"/>
    <property type="match status" value="1"/>
</dbReference>
<dbReference type="Proteomes" id="UP000285301">
    <property type="component" value="Unassembled WGS sequence"/>
</dbReference>
<dbReference type="EMBL" id="NCKU01000211">
    <property type="protein sequence ID" value="RWS16556.1"/>
    <property type="molecule type" value="Genomic_DNA"/>
</dbReference>
<dbReference type="Gene3D" id="3.90.260.10">
    <property type="entry name" value="Transglutaminase-like"/>
    <property type="match status" value="1"/>
</dbReference>
<keyword evidence="7" id="KW-1185">Reference proteome</keyword>
<comment type="similarity">
    <text evidence="1">Belongs to the transglutaminase superfamily. Transglutaminase family.</text>
</comment>
<dbReference type="PROSITE" id="PS00547">
    <property type="entry name" value="TRANSGLUTAMINASES"/>
    <property type="match status" value="1"/>
</dbReference>
<feature type="binding site" evidence="3">
    <location>
        <position position="385"/>
    </location>
    <ligand>
        <name>Ca(2+)</name>
        <dbReference type="ChEBI" id="CHEBI:29108"/>
    </ligand>
</feature>
<sequence>MTTSKQFRMANEPSSTISAHMFGFGGRLPVVDPSALAVQRIDFMFEENAISHHTDKYEKRVNYAENTEITIPVSDDSLNFVFLNTLTTMDDAWTANVVDADRYTATIEVTSSVNSIVAEWQLQVDVKSKGSNNNYVVNKFVAKESIYILFNPWSRICRHLSQVVNDADEDGVVKGNWSGNFAGGKSPSSWLGSVLILQEYYRTRKPVKYGQCWVYAGVLATVCRCLGIPARLVTNYDSAHDTHGSLTVDRIYDENGDPIDEENSDSVWNFHVWVEVWLTRPDLSLTGIYDGWQVIDATPQEPSEGLYRVGPTSVEAIRRGEVLKAYDGKFVYAEVNADEVFWIKKDENNFKLLGSETATIGKNISTKHVGSPKREDITLNYKEAEKTYRERQVMLKALKLSKNMFSRIYLNEQFEDVKFDLVLLDDIIIGQSFTVRLKIINRSGKVYTIRSVIGIRTTLYTGITHRMVKKERSEIKIAPNSGDEIKVNVTYFEYEKYLIDQNSFVISALANVAESDYQFFATDTFRVRMPDINIEIDDDIIQGRPFRCYAYFINPLPKTLTRAYFTVEGAGLGAPIKLRIYDVRPKQEAQVSFTLTPRRAGETTIVVKFASNELQDVDGFKNIRVAPFPRDTSRV</sequence>
<evidence type="ECO:0000256" key="3">
    <source>
        <dbReference type="PIRSR" id="PIRSR000459-2"/>
    </source>
</evidence>
<dbReference type="InterPro" id="IPR036238">
    <property type="entry name" value="Transglutaminase_C_sf"/>
</dbReference>
<dbReference type="GO" id="GO:0046872">
    <property type="term" value="F:metal ion binding"/>
    <property type="evidence" value="ECO:0007669"/>
    <property type="project" value="UniProtKB-KW"/>
</dbReference>
<reference evidence="5 7" key="1">
    <citation type="journal article" date="2018" name="Gigascience">
        <title>Genomes of trombidid mites reveal novel predicted allergens and laterally-transferred genes associated with secondary metabolism.</title>
        <authorList>
            <person name="Dong X."/>
            <person name="Chaisiri K."/>
            <person name="Xia D."/>
            <person name="Armstrong S.D."/>
            <person name="Fang Y."/>
            <person name="Donnelly M.J."/>
            <person name="Kadowaki T."/>
            <person name="McGarry J.W."/>
            <person name="Darby A.C."/>
            <person name="Makepeace B.L."/>
        </authorList>
    </citation>
    <scope>NUCLEOTIDE SEQUENCE [LARGE SCALE GENOMIC DNA]</scope>
    <source>
        <strain evidence="5">UoL-WK</strain>
    </source>
</reference>
<dbReference type="InterPro" id="IPR038765">
    <property type="entry name" value="Papain-like_cys_pep_sf"/>
</dbReference>
<dbReference type="InterPro" id="IPR050779">
    <property type="entry name" value="Transglutaminase"/>
</dbReference>
<protein>
    <submittedName>
        <fullName evidence="5">Annulin-like protein</fullName>
    </submittedName>
</protein>
<dbReference type="InterPro" id="IPR036985">
    <property type="entry name" value="Transglutaminase-like_sf"/>
</dbReference>